<sequence>MEAKTLEAELIQDWHKNGECPEGTIPIVRSPQNRPRRKTSFFSSSIQPDVDLGNNHEYAQVSLVGGNFFGASGRLNLWKPTTFNDEFSLTQIWVVAGRGYEVNTVEAGWQVRFSRMENVLFISLGLDHFDLDF</sequence>
<dbReference type="PROSITE" id="PS52045">
    <property type="entry name" value="NEPROSIN_PEP_CD"/>
    <property type="match status" value="1"/>
</dbReference>
<gene>
    <name evidence="2" type="ORF">V6N11_030084</name>
</gene>
<dbReference type="Proteomes" id="UP001396334">
    <property type="component" value="Unassembled WGS sequence"/>
</dbReference>
<dbReference type="EMBL" id="JBBPBN010000057">
    <property type="protein sequence ID" value="KAK8988705.1"/>
    <property type="molecule type" value="Genomic_DNA"/>
</dbReference>
<protein>
    <recommendedName>
        <fullName evidence="1">Neprosin PEP catalytic domain-containing protein</fullName>
    </recommendedName>
</protein>
<dbReference type="Pfam" id="PF03080">
    <property type="entry name" value="Neprosin"/>
    <property type="match status" value="1"/>
</dbReference>
<name>A0ABR2PJY3_9ROSI</name>
<keyword evidence="3" id="KW-1185">Reference proteome</keyword>
<comment type="caution">
    <text evidence="2">The sequence shown here is derived from an EMBL/GenBank/DDBJ whole genome shotgun (WGS) entry which is preliminary data.</text>
</comment>
<dbReference type="InterPro" id="IPR053168">
    <property type="entry name" value="Glutamic_endopeptidase"/>
</dbReference>
<proteinExistence type="predicted"/>
<accession>A0ABR2PJY3</accession>
<organism evidence="2 3">
    <name type="scientific">Hibiscus sabdariffa</name>
    <name type="common">roselle</name>
    <dbReference type="NCBI Taxonomy" id="183260"/>
    <lineage>
        <taxon>Eukaryota</taxon>
        <taxon>Viridiplantae</taxon>
        <taxon>Streptophyta</taxon>
        <taxon>Embryophyta</taxon>
        <taxon>Tracheophyta</taxon>
        <taxon>Spermatophyta</taxon>
        <taxon>Magnoliopsida</taxon>
        <taxon>eudicotyledons</taxon>
        <taxon>Gunneridae</taxon>
        <taxon>Pentapetalae</taxon>
        <taxon>rosids</taxon>
        <taxon>malvids</taxon>
        <taxon>Malvales</taxon>
        <taxon>Malvaceae</taxon>
        <taxon>Malvoideae</taxon>
        <taxon>Hibiscus</taxon>
    </lineage>
</organism>
<dbReference type="PANTHER" id="PTHR31589">
    <property type="entry name" value="PROTEIN, PUTATIVE (DUF239)-RELATED-RELATED"/>
    <property type="match status" value="1"/>
</dbReference>
<evidence type="ECO:0000259" key="1">
    <source>
        <dbReference type="PROSITE" id="PS52045"/>
    </source>
</evidence>
<evidence type="ECO:0000313" key="2">
    <source>
        <dbReference type="EMBL" id="KAK8988705.1"/>
    </source>
</evidence>
<feature type="domain" description="Neprosin PEP catalytic" evidence="1">
    <location>
        <begin position="49"/>
        <end position="133"/>
    </location>
</feature>
<dbReference type="InterPro" id="IPR004314">
    <property type="entry name" value="Neprosin"/>
</dbReference>
<dbReference type="PANTHER" id="PTHR31589:SF221">
    <property type="entry name" value="LIGASE, PUTATIVE (DUF239)-RELATED"/>
    <property type="match status" value="1"/>
</dbReference>
<reference evidence="2 3" key="1">
    <citation type="journal article" date="2024" name="G3 (Bethesda)">
        <title>Genome assembly of Hibiscus sabdariffa L. provides insights into metabolisms of medicinal natural products.</title>
        <authorList>
            <person name="Kim T."/>
        </authorList>
    </citation>
    <scope>NUCLEOTIDE SEQUENCE [LARGE SCALE GENOMIC DNA]</scope>
    <source>
        <strain evidence="2">TK-2024</strain>
        <tissue evidence="2">Old leaves</tissue>
    </source>
</reference>
<evidence type="ECO:0000313" key="3">
    <source>
        <dbReference type="Proteomes" id="UP001396334"/>
    </source>
</evidence>